<evidence type="ECO:0000256" key="5">
    <source>
        <dbReference type="ARBA" id="ARBA00022927"/>
    </source>
</evidence>
<evidence type="ECO:0000256" key="10">
    <source>
        <dbReference type="SAM" id="MobiDB-lite"/>
    </source>
</evidence>
<dbReference type="Pfam" id="PF02416">
    <property type="entry name" value="TatA_B_E"/>
    <property type="match status" value="1"/>
</dbReference>
<keyword evidence="6 9" id="KW-1133">Transmembrane helix</keyword>
<dbReference type="GO" id="GO:0043953">
    <property type="term" value="P:protein transport by the Tat complex"/>
    <property type="evidence" value="ECO:0007669"/>
    <property type="project" value="UniProtKB-UniRule"/>
</dbReference>
<name>A0A517TA88_9PLAN</name>
<dbReference type="PANTHER" id="PTHR42982">
    <property type="entry name" value="SEC-INDEPENDENT PROTEIN TRANSLOCASE PROTEIN TATA"/>
    <property type="match status" value="1"/>
</dbReference>
<evidence type="ECO:0000256" key="4">
    <source>
        <dbReference type="ARBA" id="ARBA00022692"/>
    </source>
</evidence>
<proteinExistence type="inferred from homology"/>
<evidence type="ECO:0000256" key="6">
    <source>
        <dbReference type="ARBA" id="ARBA00022989"/>
    </source>
</evidence>
<evidence type="ECO:0000313" key="11">
    <source>
        <dbReference type="EMBL" id="QDT65286.1"/>
    </source>
</evidence>
<evidence type="ECO:0000256" key="3">
    <source>
        <dbReference type="ARBA" id="ARBA00022475"/>
    </source>
</evidence>
<dbReference type="GO" id="GO:0033281">
    <property type="term" value="C:TAT protein transport complex"/>
    <property type="evidence" value="ECO:0007669"/>
    <property type="project" value="UniProtKB-UniRule"/>
</dbReference>
<comment type="subunit">
    <text evidence="9">Forms a complex with TatC.</text>
</comment>
<dbReference type="InterPro" id="IPR006312">
    <property type="entry name" value="TatA/E"/>
</dbReference>
<protein>
    <recommendedName>
        <fullName evidence="9">Sec-independent protein translocase protein TatA</fullName>
    </recommendedName>
</protein>
<accession>A0A517TA88</accession>
<keyword evidence="8 9" id="KW-0472">Membrane</keyword>
<feature type="region of interest" description="Disordered" evidence="10">
    <location>
        <begin position="46"/>
        <end position="65"/>
    </location>
</feature>
<keyword evidence="4 9" id="KW-0812">Transmembrane</keyword>
<comment type="subcellular location">
    <subcellularLocation>
        <location evidence="1 9">Cell membrane</location>
        <topology evidence="1 9">Single-pass membrane protein</topology>
    </subcellularLocation>
</comment>
<comment type="similarity">
    <text evidence="9">Belongs to the TatA/E family.</text>
</comment>
<keyword evidence="2 9" id="KW-0813">Transport</keyword>
<dbReference type="KEGG" id="chya:V22_25340"/>
<evidence type="ECO:0000313" key="12">
    <source>
        <dbReference type="Proteomes" id="UP000319976"/>
    </source>
</evidence>
<keyword evidence="12" id="KW-1185">Reference proteome</keyword>
<evidence type="ECO:0000256" key="1">
    <source>
        <dbReference type="ARBA" id="ARBA00004162"/>
    </source>
</evidence>
<dbReference type="Gene3D" id="1.20.5.3310">
    <property type="match status" value="1"/>
</dbReference>
<evidence type="ECO:0000256" key="7">
    <source>
        <dbReference type="ARBA" id="ARBA00023010"/>
    </source>
</evidence>
<keyword evidence="3 9" id="KW-1003">Cell membrane</keyword>
<sequence length="65" mass="6971">MFGLPGYVELIIVALVILLLFGNRLPSVMKSLGQGIVEFKKGINEVTEESPSESKAESNSSSNDS</sequence>
<dbReference type="AlphaFoldDB" id="A0A517TA88"/>
<dbReference type="PANTHER" id="PTHR42982:SF1">
    <property type="entry name" value="SEC-INDEPENDENT PROTEIN TRANSLOCASE PROTEIN TATA"/>
    <property type="match status" value="1"/>
</dbReference>
<dbReference type="InterPro" id="IPR003369">
    <property type="entry name" value="TatA/B/E"/>
</dbReference>
<dbReference type="Proteomes" id="UP000319976">
    <property type="component" value="Chromosome"/>
</dbReference>
<dbReference type="RefSeq" id="WP_145263158.1">
    <property type="nucleotide sequence ID" value="NZ_CP036316.1"/>
</dbReference>
<feature type="transmembrane region" description="Helical" evidence="9">
    <location>
        <begin position="6"/>
        <end position="22"/>
    </location>
</feature>
<keyword evidence="7 9" id="KW-0811">Translocation</keyword>
<reference evidence="11 12" key="1">
    <citation type="submission" date="2019-02" db="EMBL/GenBank/DDBJ databases">
        <title>Deep-cultivation of Planctomycetes and their phenomic and genomic characterization uncovers novel biology.</title>
        <authorList>
            <person name="Wiegand S."/>
            <person name="Jogler M."/>
            <person name="Boedeker C."/>
            <person name="Pinto D."/>
            <person name="Vollmers J."/>
            <person name="Rivas-Marin E."/>
            <person name="Kohn T."/>
            <person name="Peeters S.H."/>
            <person name="Heuer A."/>
            <person name="Rast P."/>
            <person name="Oberbeckmann S."/>
            <person name="Bunk B."/>
            <person name="Jeske O."/>
            <person name="Meyerdierks A."/>
            <person name="Storesund J.E."/>
            <person name="Kallscheuer N."/>
            <person name="Luecker S."/>
            <person name="Lage O.M."/>
            <person name="Pohl T."/>
            <person name="Merkel B.J."/>
            <person name="Hornburger P."/>
            <person name="Mueller R.-W."/>
            <person name="Bruemmer F."/>
            <person name="Labrenz M."/>
            <person name="Spormann A.M."/>
            <person name="Op den Camp H."/>
            <person name="Overmann J."/>
            <person name="Amann R."/>
            <person name="Jetten M.S.M."/>
            <person name="Mascher T."/>
            <person name="Medema M.H."/>
            <person name="Devos D.P."/>
            <person name="Kaster A.-K."/>
            <person name="Ovreas L."/>
            <person name="Rohde M."/>
            <person name="Galperin M.Y."/>
            <person name="Jogler C."/>
        </authorList>
    </citation>
    <scope>NUCLEOTIDE SEQUENCE [LARGE SCALE GENOMIC DNA]</scope>
    <source>
        <strain evidence="11 12">V22</strain>
    </source>
</reference>
<evidence type="ECO:0000256" key="8">
    <source>
        <dbReference type="ARBA" id="ARBA00023136"/>
    </source>
</evidence>
<dbReference type="HAMAP" id="MF_00236">
    <property type="entry name" value="TatA_E"/>
    <property type="match status" value="1"/>
</dbReference>
<comment type="function">
    <text evidence="9">Part of the twin-arginine translocation (Tat) system that transports large folded proteins containing a characteristic twin-arginine motif in their signal peptide across membranes. TatA could form the protein-conducting channel of the Tat system.</text>
</comment>
<evidence type="ECO:0000256" key="2">
    <source>
        <dbReference type="ARBA" id="ARBA00022448"/>
    </source>
</evidence>
<dbReference type="GO" id="GO:0008320">
    <property type="term" value="F:protein transmembrane transporter activity"/>
    <property type="evidence" value="ECO:0007669"/>
    <property type="project" value="UniProtKB-UniRule"/>
</dbReference>
<gene>
    <name evidence="9" type="primary">tatA</name>
    <name evidence="11" type="ORF">V22_25340</name>
</gene>
<keyword evidence="5 9" id="KW-0653">Protein transport</keyword>
<organism evidence="11 12">
    <name type="scientific">Calycomorphotria hydatis</name>
    <dbReference type="NCBI Taxonomy" id="2528027"/>
    <lineage>
        <taxon>Bacteria</taxon>
        <taxon>Pseudomonadati</taxon>
        <taxon>Planctomycetota</taxon>
        <taxon>Planctomycetia</taxon>
        <taxon>Planctomycetales</taxon>
        <taxon>Planctomycetaceae</taxon>
        <taxon>Calycomorphotria</taxon>
    </lineage>
</organism>
<dbReference type="EMBL" id="CP036316">
    <property type="protein sequence ID" value="QDT65286.1"/>
    <property type="molecule type" value="Genomic_DNA"/>
</dbReference>
<evidence type="ECO:0000256" key="9">
    <source>
        <dbReference type="HAMAP-Rule" id="MF_00236"/>
    </source>
</evidence>